<dbReference type="SUPFAM" id="SSF51182">
    <property type="entry name" value="RmlC-like cupins"/>
    <property type="match status" value="1"/>
</dbReference>
<feature type="domain" description="Rubrerythrin diiron-binding" evidence="5">
    <location>
        <begin position="113"/>
        <end position="156"/>
    </location>
</feature>
<dbReference type="Pfam" id="PF02915">
    <property type="entry name" value="Rubrerythrin"/>
    <property type="match status" value="1"/>
</dbReference>
<evidence type="ECO:0000313" key="6">
    <source>
        <dbReference type="EMBL" id="KAJ0972229.1"/>
    </source>
</evidence>
<comment type="cofactor">
    <cofactor evidence="1">
        <name>Fe cation</name>
        <dbReference type="ChEBI" id="CHEBI:24875"/>
    </cofactor>
</comment>
<keyword evidence="2" id="KW-0479">Metal-binding</keyword>
<dbReference type="AlphaFoldDB" id="A0A9D5HD69"/>
<evidence type="ECO:0000256" key="1">
    <source>
        <dbReference type="ARBA" id="ARBA00001962"/>
    </source>
</evidence>
<dbReference type="GO" id="GO:0048529">
    <property type="term" value="F:magnesium-protoporphyrin IX monomethyl ester (oxidative) cyclase activity"/>
    <property type="evidence" value="ECO:0007669"/>
    <property type="project" value="InterPro"/>
</dbReference>
<dbReference type="EMBL" id="JAGGNH010000005">
    <property type="protein sequence ID" value="KAJ0972229.1"/>
    <property type="molecule type" value="Genomic_DNA"/>
</dbReference>
<dbReference type="InterPro" id="IPR008434">
    <property type="entry name" value="AcsF"/>
</dbReference>
<reference evidence="6" key="1">
    <citation type="submission" date="2021-03" db="EMBL/GenBank/DDBJ databases">
        <authorList>
            <person name="Li Z."/>
            <person name="Yang C."/>
        </authorList>
    </citation>
    <scope>NUCLEOTIDE SEQUENCE</scope>
    <source>
        <strain evidence="6">Dzin_1.0</strain>
        <tissue evidence="6">Leaf</tissue>
    </source>
</reference>
<keyword evidence="4" id="KW-0408">Iron</keyword>
<dbReference type="GO" id="GO:0046872">
    <property type="term" value="F:metal ion binding"/>
    <property type="evidence" value="ECO:0007669"/>
    <property type="project" value="UniProtKB-KW"/>
</dbReference>
<evidence type="ECO:0000259" key="5">
    <source>
        <dbReference type="Pfam" id="PF02915"/>
    </source>
</evidence>
<dbReference type="PANTHER" id="PTHR31053">
    <property type="entry name" value="MAGNESIUM-PROTOPORPHYRIN IX MONOMETHYL ESTER [OXIDATIVE] CYCLASE, CHLOROPLASTIC"/>
    <property type="match status" value="1"/>
</dbReference>
<comment type="caution">
    <text evidence="6">The sequence shown here is derived from an EMBL/GenBank/DDBJ whole genome shotgun (WGS) entry which is preliminary data.</text>
</comment>
<evidence type="ECO:0000256" key="4">
    <source>
        <dbReference type="ARBA" id="ARBA00023004"/>
    </source>
</evidence>
<dbReference type="GO" id="GO:0015995">
    <property type="term" value="P:chlorophyll biosynthetic process"/>
    <property type="evidence" value="ECO:0007669"/>
    <property type="project" value="InterPro"/>
</dbReference>
<keyword evidence="7" id="KW-1185">Reference proteome</keyword>
<name>A0A9D5HD69_9LILI</name>
<accession>A0A9D5HD69</accession>
<evidence type="ECO:0000256" key="3">
    <source>
        <dbReference type="ARBA" id="ARBA00023002"/>
    </source>
</evidence>
<dbReference type="Gene3D" id="2.60.120.10">
    <property type="entry name" value="Jelly Rolls"/>
    <property type="match status" value="1"/>
</dbReference>
<evidence type="ECO:0000313" key="7">
    <source>
        <dbReference type="Proteomes" id="UP001085076"/>
    </source>
</evidence>
<dbReference type="GO" id="GO:0009535">
    <property type="term" value="C:chloroplast thylakoid membrane"/>
    <property type="evidence" value="ECO:0007669"/>
    <property type="project" value="TreeGrafter"/>
</dbReference>
<evidence type="ECO:0000256" key="2">
    <source>
        <dbReference type="ARBA" id="ARBA00022723"/>
    </source>
</evidence>
<gene>
    <name evidence="6" type="ORF">J5N97_020188</name>
</gene>
<proteinExistence type="predicted"/>
<dbReference type="InterPro" id="IPR011051">
    <property type="entry name" value="RmlC_Cupin_sf"/>
</dbReference>
<organism evidence="6 7">
    <name type="scientific">Dioscorea zingiberensis</name>
    <dbReference type="NCBI Taxonomy" id="325984"/>
    <lineage>
        <taxon>Eukaryota</taxon>
        <taxon>Viridiplantae</taxon>
        <taxon>Streptophyta</taxon>
        <taxon>Embryophyta</taxon>
        <taxon>Tracheophyta</taxon>
        <taxon>Spermatophyta</taxon>
        <taxon>Magnoliopsida</taxon>
        <taxon>Liliopsida</taxon>
        <taxon>Dioscoreales</taxon>
        <taxon>Dioscoreaceae</taxon>
        <taxon>Dioscorea</taxon>
    </lineage>
</organism>
<dbReference type="GO" id="GO:0015979">
    <property type="term" value="P:photosynthesis"/>
    <property type="evidence" value="ECO:0007669"/>
    <property type="project" value="InterPro"/>
</dbReference>
<reference evidence="6" key="2">
    <citation type="journal article" date="2022" name="Hortic Res">
        <title>The genome of Dioscorea zingiberensis sheds light on the biosynthesis, origin and evolution of the medicinally important diosgenin saponins.</title>
        <authorList>
            <person name="Li Y."/>
            <person name="Tan C."/>
            <person name="Li Z."/>
            <person name="Guo J."/>
            <person name="Li S."/>
            <person name="Chen X."/>
            <person name="Wang C."/>
            <person name="Dai X."/>
            <person name="Yang H."/>
            <person name="Song W."/>
            <person name="Hou L."/>
            <person name="Xu J."/>
            <person name="Tong Z."/>
            <person name="Xu A."/>
            <person name="Yuan X."/>
            <person name="Wang W."/>
            <person name="Yang Q."/>
            <person name="Chen L."/>
            <person name="Sun Z."/>
            <person name="Wang K."/>
            <person name="Pan B."/>
            <person name="Chen J."/>
            <person name="Bao Y."/>
            <person name="Liu F."/>
            <person name="Qi X."/>
            <person name="Gang D.R."/>
            <person name="Wen J."/>
            <person name="Li J."/>
        </authorList>
    </citation>
    <scope>NUCLEOTIDE SEQUENCE</scope>
    <source>
        <strain evidence="6">Dzin_1.0</strain>
    </source>
</reference>
<keyword evidence="3" id="KW-0560">Oxidoreductase</keyword>
<protein>
    <recommendedName>
        <fullName evidence="5">Rubrerythrin diiron-binding domain-containing protein</fullName>
    </recommendedName>
</protein>
<dbReference type="OrthoDB" id="1935355at2759"/>
<dbReference type="PANTHER" id="PTHR31053:SF2">
    <property type="entry name" value="MAGNESIUM-PROTOPORPHYRIN IX MONOMETHYL ESTER [OXIDATIVE] CYCLASE, CHLOROPLASTIC"/>
    <property type="match status" value="1"/>
</dbReference>
<sequence>MQRQRSIFSFLHRPLLDLHVGEEEQKRSSLASEEQIPHWRSFGGRLSRREISRPMPTIAINLYHLPASCTNLYGRTDRESLTRDYNQTHFVRNLEFKEAAVKLQGPLWQIFVEFLERSYTVEFSGFLLYKELGRRLKKTNPVVAEIFSLMSRDEGRDAVVEAIGQIEELLSEIYAVGGKDKGSFLGSFSKEAIETSFNVDSDEVLSLFEQESRKLMVKATKEQISTISKAL</sequence>
<dbReference type="InterPro" id="IPR014710">
    <property type="entry name" value="RmlC-like_jellyroll"/>
</dbReference>
<dbReference type="Proteomes" id="UP001085076">
    <property type="component" value="Miscellaneous, Linkage group lg05"/>
</dbReference>
<dbReference type="InterPro" id="IPR003251">
    <property type="entry name" value="Rr_diiron-bd_dom"/>
</dbReference>